<gene>
    <name evidence="9" type="ORF">SAMN05421855_102140</name>
</gene>
<evidence type="ECO:0000256" key="6">
    <source>
        <dbReference type="SAM" id="SignalP"/>
    </source>
</evidence>
<comment type="subcellular location">
    <subcellularLocation>
        <location evidence="1">Cell outer membrane</location>
    </subcellularLocation>
</comment>
<protein>
    <submittedName>
        <fullName evidence="9">Starch-binding associating with outer membrane</fullName>
    </submittedName>
</protein>
<dbReference type="SUPFAM" id="SSF48452">
    <property type="entry name" value="TPR-like"/>
    <property type="match status" value="1"/>
</dbReference>
<evidence type="ECO:0000256" key="2">
    <source>
        <dbReference type="ARBA" id="ARBA00006275"/>
    </source>
</evidence>
<evidence type="ECO:0000256" key="5">
    <source>
        <dbReference type="ARBA" id="ARBA00023237"/>
    </source>
</evidence>
<feature type="domain" description="RagB/SusD" evidence="7">
    <location>
        <begin position="312"/>
        <end position="411"/>
    </location>
</feature>
<proteinExistence type="inferred from homology"/>
<organism evidence="9 10">
    <name type="scientific">Ulvibacter litoralis</name>
    <dbReference type="NCBI Taxonomy" id="227084"/>
    <lineage>
        <taxon>Bacteria</taxon>
        <taxon>Pseudomonadati</taxon>
        <taxon>Bacteroidota</taxon>
        <taxon>Flavobacteriia</taxon>
        <taxon>Flavobacteriales</taxon>
        <taxon>Flavobacteriaceae</taxon>
        <taxon>Ulvibacter</taxon>
    </lineage>
</organism>
<dbReference type="EMBL" id="FNBA01000002">
    <property type="protein sequence ID" value="SDE67046.1"/>
    <property type="molecule type" value="Genomic_DNA"/>
</dbReference>
<dbReference type="PROSITE" id="PS51257">
    <property type="entry name" value="PROKAR_LIPOPROTEIN"/>
    <property type="match status" value="1"/>
</dbReference>
<dbReference type="OrthoDB" id="5694214at2"/>
<evidence type="ECO:0000256" key="3">
    <source>
        <dbReference type="ARBA" id="ARBA00022729"/>
    </source>
</evidence>
<keyword evidence="5" id="KW-0998">Cell outer membrane</keyword>
<dbReference type="InterPro" id="IPR012944">
    <property type="entry name" value="SusD_RagB_dom"/>
</dbReference>
<evidence type="ECO:0000256" key="4">
    <source>
        <dbReference type="ARBA" id="ARBA00023136"/>
    </source>
</evidence>
<dbReference type="Pfam" id="PF07980">
    <property type="entry name" value="SusD_RagB"/>
    <property type="match status" value="1"/>
</dbReference>
<comment type="similarity">
    <text evidence="2">Belongs to the SusD family.</text>
</comment>
<evidence type="ECO:0000313" key="9">
    <source>
        <dbReference type="EMBL" id="SDE67046.1"/>
    </source>
</evidence>
<dbReference type="AlphaFoldDB" id="A0A1G7EU73"/>
<keyword evidence="10" id="KW-1185">Reference proteome</keyword>
<dbReference type="Gene3D" id="1.25.40.390">
    <property type="match status" value="1"/>
</dbReference>
<dbReference type="RefSeq" id="WP_093142269.1">
    <property type="nucleotide sequence ID" value="NZ_BMWO01000002.1"/>
</dbReference>
<keyword evidence="4" id="KW-0472">Membrane</keyword>
<sequence length="439" mass="48405">MKKVYILLLGAILVTASCSTDLDEVPPNIASSDSLTDFEGVLNAAYYYQLGAVTPMAVMGDFRADNALMLESPYTEYDLYGPGLTAMEDQFFGPFYTALYRSILSTNNVIENSEDPVQIGEAKFLRALSYFKLVQAFGDVTVILTSPDIGDIPTFDLKRKPVNEVYNNVIIPDLQDAMSLLDNTSVNGRASRLAAQALLGKVYVHMGNFANAATQFQTFLNSAGTAGISLETEYADVFDLANIENSEIIYATQISSSVIDEYGFSEFWEWYLGQDSKSPAPLDPDLISAYDASPGDLRRAVNIDETALRSPKYPQSGGPDHDWIELRLADVILLYAEALNENGSPATTVLPLLDDIRERAGLDVLDPTIINTQTLVRKAIQDERRLELAFEGHRWFDLVRTGTVDSEMGQTINPNYYVFPIPISEVLVSNGVITQNPGY</sequence>
<dbReference type="Pfam" id="PF14322">
    <property type="entry name" value="SusD-like_3"/>
    <property type="match status" value="1"/>
</dbReference>
<evidence type="ECO:0000256" key="1">
    <source>
        <dbReference type="ARBA" id="ARBA00004442"/>
    </source>
</evidence>
<evidence type="ECO:0000259" key="7">
    <source>
        <dbReference type="Pfam" id="PF07980"/>
    </source>
</evidence>
<dbReference type="InterPro" id="IPR033985">
    <property type="entry name" value="SusD-like_N"/>
</dbReference>
<evidence type="ECO:0000259" key="8">
    <source>
        <dbReference type="Pfam" id="PF14322"/>
    </source>
</evidence>
<feature type="domain" description="SusD-like N-terminal" evidence="8">
    <location>
        <begin position="85"/>
        <end position="203"/>
    </location>
</feature>
<reference evidence="9 10" key="1">
    <citation type="submission" date="2016-10" db="EMBL/GenBank/DDBJ databases">
        <authorList>
            <person name="de Groot N.N."/>
        </authorList>
    </citation>
    <scope>NUCLEOTIDE SEQUENCE [LARGE SCALE GENOMIC DNA]</scope>
    <source>
        <strain evidence="9 10">DSM 16195</strain>
    </source>
</reference>
<name>A0A1G7EU73_9FLAO</name>
<accession>A0A1G7EU73</accession>
<dbReference type="STRING" id="227084.SAMN05421855_102140"/>
<keyword evidence="3 6" id="KW-0732">Signal</keyword>
<feature type="signal peptide" evidence="6">
    <location>
        <begin position="1"/>
        <end position="19"/>
    </location>
</feature>
<dbReference type="InterPro" id="IPR011990">
    <property type="entry name" value="TPR-like_helical_dom_sf"/>
</dbReference>
<dbReference type="CDD" id="cd08977">
    <property type="entry name" value="SusD"/>
    <property type="match status" value="1"/>
</dbReference>
<dbReference type="Proteomes" id="UP000199321">
    <property type="component" value="Unassembled WGS sequence"/>
</dbReference>
<feature type="chain" id="PRO_5011449372" evidence="6">
    <location>
        <begin position="20"/>
        <end position="439"/>
    </location>
</feature>
<evidence type="ECO:0000313" key="10">
    <source>
        <dbReference type="Proteomes" id="UP000199321"/>
    </source>
</evidence>
<dbReference type="GO" id="GO:0009279">
    <property type="term" value="C:cell outer membrane"/>
    <property type="evidence" value="ECO:0007669"/>
    <property type="project" value="UniProtKB-SubCell"/>
</dbReference>